<proteinExistence type="predicted"/>
<gene>
    <name evidence="1" type="ORF">GRG538_LOCUS27617</name>
</gene>
<accession>A0A818TUU6</accession>
<dbReference type="EMBL" id="CAJNYT010004773">
    <property type="protein sequence ID" value="CAF3689908.1"/>
    <property type="molecule type" value="Genomic_DNA"/>
</dbReference>
<organism evidence="1 2">
    <name type="scientific">Rotaria socialis</name>
    <dbReference type="NCBI Taxonomy" id="392032"/>
    <lineage>
        <taxon>Eukaryota</taxon>
        <taxon>Metazoa</taxon>
        <taxon>Spiralia</taxon>
        <taxon>Gnathifera</taxon>
        <taxon>Rotifera</taxon>
        <taxon>Eurotatoria</taxon>
        <taxon>Bdelloidea</taxon>
        <taxon>Philodinida</taxon>
        <taxon>Philodinidae</taxon>
        <taxon>Rotaria</taxon>
    </lineage>
</organism>
<evidence type="ECO:0000313" key="2">
    <source>
        <dbReference type="Proteomes" id="UP000663872"/>
    </source>
</evidence>
<name>A0A818TUU6_9BILA</name>
<dbReference type="PANTHER" id="PTHR10492:SF57">
    <property type="entry name" value="ATP-DEPENDENT DNA HELICASE"/>
    <property type="match status" value="1"/>
</dbReference>
<evidence type="ECO:0000313" key="1">
    <source>
        <dbReference type="EMBL" id="CAF3689908.1"/>
    </source>
</evidence>
<comment type="caution">
    <text evidence="1">The sequence shown here is derived from an EMBL/GenBank/DDBJ whole genome shotgun (WGS) entry which is preliminary data.</text>
</comment>
<reference evidence="1" key="1">
    <citation type="submission" date="2021-02" db="EMBL/GenBank/DDBJ databases">
        <authorList>
            <person name="Nowell W R."/>
        </authorList>
    </citation>
    <scope>NUCLEOTIDE SEQUENCE</scope>
</reference>
<dbReference type="PANTHER" id="PTHR10492">
    <property type="match status" value="1"/>
</dbReference>
<dbReference type="Proteomes" id="UP000663872">
    <property type="component" value="Unassembled WGS sequence"/>
</dbReference>
<sequence>MLIILTNENKPRDRNSVDRIVSSEIPDADQNPQLYEMVKSRMIHGPYGVLKKNSPCMQDGKCTKEIPKELRNETAPNKDGYPRYRKRDNEVIAKVGKYEVDNRKVILYNPRLLMKWDAHINVKVCATVKSIKYLFKYVYKGHHCANIKLELPVKDCANFAKTLQWNKIKAHLDARYAGAPEAVWRLFEFPLHDKSHSIIRLVIHLPIMQSVYFAEGNELEALDRATEKDKTLIAWFKLNRDNLDARRYLYHDILNHFVFDRETNGSVDSKVEKSLCDPSLTLTAEDFMRYFDAETAEAMVLYDIEAMLAEQGRSFSDFGILIPSMFCPL</sequence>
<dbReference type="AlphaFoldDB" id="A0A818TUU6"/>
<protein>
    <submittedName>
        <fullName evidence="1">Uncharacterized protein</fullName>
    </submittedName>
</protein>